<evidence type="ECO:0000313" key="2">
    <source>
        <dbReference type="Proteomes" id="UP000578252"/>
    </source>
</evidence>
<organism evidence="1 2">
    <name type="scientific">Mobiluncus mulieris</name>
    <dbReference type="NCBI Taxonomy" id="2052"/>
    <lineage>
        <taxon>Bacteria</taxon>
        <taxon>Bacillati</taxon>
        <taxon>Actinomycetota</taxon>
        <taxon>Actinomycetes</taxon>
        <taxon>Actinomycetales</taxon>
        <taxon>Actinomycetaceae</taxon>
        <taxon>Mobiluncus</taxon>
    </lineage>
</organism>
<accession>A0A2J9KPH2</accession>
<comment type="caution">
    <text evidence="1">The sequence shown here is derived from an EMBL/GenBank/DDBJ whole genome shotgun (WGS) entry which is preliminary data.</text>
</comment>
<gene>
    <name evidence="1" type="ORF">HHJ78_05575</name>
</gene>
<dbReference type="Proteomes" id="UP000578252">
    <property type="component" value="Unassembled WGS sequence"/>
</dbReference>
<name>A0A2J9KPH2_9ACTO</name>
<proteinExistence type="predicted"/>
<evidence type="ECO:0000313" key="1">
    <source>
        <dbReference type="EMBL" id="NMW65008.1"/>
    </source>
</evidence>
<dbReference type="RefSeq" id="WP_004014714.1">
    <property type="nucleotide sequence ID" value="NZ_JABCUR010000004.1"/>
</dbReference>
<dbReference type="AlphaFoldDB" id="A0A2J9KPH2"/>
<reference evidence="1 2" key="1">
    <citation type="submission" date="2020-04" db="EMBL/GenBank/DDBJ databases">
        <title>Antimicrobial susceptibility and clonality of vaginal-derived multi-drug resistant Mobiluncus isolates in China.</title>
        <authorList>
            <person name="Zhang X."/>
        </authorList>
    </citation>
    <scope>NUCLEOTIDE SEQUENCE [LARGE SCALE GENOMIC DNA]</scope>
    <source>
        <strain evidence="1 2">13</strain>
    </source>
</reference>
<sequence>MAANETLHARVQEAFRLSPLLWEAQSAALAESQVRCQGLSHFAYPSTRPMMIRPCFREALIKIGLPDGWALGGDTTKMVQIYLVNNAARVRLRYLKERRATYPGGVPTAGRNPARQAYWTPTLFDTDNSLAELCPTNLLLLWDYLDSSQPETGFTLRVVHTVAPGNWGQRTPIDLSVDLPQSLDLETSLVFKDSAEDTDFFADLSEEAADGTTIA</sequence>
<protein>
    <submittedName>
        <fullName evidence="1">Uncharacterized protein</fullName>
    </submittedName>
</protein>
<dbReference type="EMBL" id="JABCUR010000004">
    <property type="protein sequence ID" value="NMW65008.1"/>
    <property type="molecule type" value="Genomic_DNA"/>
</dbReference>